<reference evidence="2" key="1">
    <citation type="journal article" date="2020" name="mSystems">
        <title>Genome- and Community-Level Interaction Insights into Carbon Utilization and Element Cycling Functions of Hydrothermarchaeota in Hydrothermal Sediment.</title>
        <authorList>
            <person name="Zhou Z."/>
            <person name="Liu Y."/>
            <person name="Xu W."/>
            <person name="Pan J."/>
            <person name="Luo Z.H."/>
            <person name="Li M."/>
        </authorList>
    </citation>
    <scope>NUCLEOTIDE SEQUENCE [LARGE SCALE GENOMIC DNA]</scope>
    <source>
        <strain evidence="2">SpSt-794</strain>
    </source>
</reference>
<sequence length="68" mass="7695">MEFKLKEAWDDYFFSGFFAGIVFAVLSALFIFGDLLTFDQVIKTVLLILLAIVLSIVLFITACKIKKV</sequence>
<protein>
    <submittedName>
        <fullName evidence="2">Uncharacterized protein</fullName>
    </submittedName>
</protein>
<keyword evidence="1" id="KW-1133">Transmembrane helix</keyword>
<accession>A0A7C4YEM9</accession>
<organism evidence="2">
    <name type="scientific">Caldisericum exile</name>
    <dbReference type="NCBI Taxonomy" id="693075"/>
    <lineage>
        <taxon>Bacteria</taxon>
        <taxon>Pseudomonadati</taxon>
        <taxon>Caldisericota/Cryosericota group</taxon>
        <taxon>Caldisericota</taxon>
        <taxon>Caldisericia</taxon>
        <taxon>Caldisericales</taxon>
        <taxon>Caldisericaceae</taxon>
        <taxon>Caldisericum</taxon>
    </lineage>
</organism>
<evidence type="ECO:0000256" key="1">
    <source>
        <dbReference type="SAM" id="Phobius"/>
    </source>
</evidence>
<name>A0A7C4YEM9_9BACT</name>
<keyword evidence="1" id="KW-0472">Membrane</keyword>
<dbReference type="EMBL" id="DTHV01000059">
    <property type="protein sequence ID" value="HGW60183.1"/>
    <property type="molecule type" value="Genomic_DNA"/>
</dbReference>
<feature type="transmembrane region" description="Helical" evidence="1">
    <location>
        <begin position="44"/>
        <end position="63"/>
    </location>
</feature>
<dbReference type="AlphaFoldDB" id="A0A7C4YEM9"/>
<proteinExistence type="predicted"/>
<gene>
    <name evidence="2" type="ORF">ENV82_01905</name>
</gene>
<keyword evidence="1" id="KW-0812">Transmembrane</keyword>
<evidence type="ECO:0000313" key="2">
    <source>
        <dbReference type="EMBL" id="HGW60183.1"/>
    </source>
</evidence>
<feature type="transmembrane region" description="Helical" evidence="1">
    <location>
        <begin position="12"/>
        <end position="32"/>
    </location>
</feature>
<comment type="caution">
    <text evidence="2">The sequence shown here is derived from an EMBL/GenBank/DDBJ whole genome shotgun (WGS) entry which is preliminary data.</text>
</comment>